<dbReference type="PRINTS" id="PR00081">
    <property type="entry name" value="GDHRDH"/>
</dbReference>
<evidence type="ECO:0000256" key="2">
    <source>
        <dbReference type="ARBA" id="ARBA00023002"/>
    </source>
</evidence>
<protein>
    <recommendedName>
        <fullName evidence="6">Farnesol dehydrogenase</fullName>
    </recommendedName>
</protein>
<dbReference type="InterPro" id="IPR036291">
    <property type="entry name" value="NAD(P)-bd_dom_sf"/>
</dbReference>
<reference evidence="4" key="2">
    <citation type="submission" date="2023-05" db="EMBL/GenBank/DDBJ databases">
        <authorList>
            <person name="Fouks B."/>
        </authorList>
    </citation>
    <scope>NUCLEOTIDE SEQUENCE</scope>
    <source>
        <strain evidence="4">Stay&amp;Tobe</strain>
        <tissue evidence="4">Testes</tissue>
    </source>
</reference>
<dbReference type="EMBL" id="JASPKZ010007319">
    <property type="protein sequence ID" value="KAJ9585028.1"/>
    <property type="molecule type" value="Genomic_DNA"/>
</dbReference>
<dbReference type="AlphaFoldDB" id="A0AAD8ECA0"/>
<sequence length="242" mass="26095">MEKWNGRIAVVTGTSSGIGAAIAQELVKKGLKVVGLARRVERGEELAKSLKSEKGKFYPIKCDINKESEIKEAFQWVKKNLGSVDILVNNAAALGGASLIDGSSEDWKVTLDTNVIGLSICTKEALQIMKEKGVDDGQIIHINSVAGHVPPGDAAVIYFASKHAVTVLTEGLRRELIKQNSKIRVTSLSPGLVKTEMPPKQYLDTMPCLDAKDIADACLYILGTPPHVQIRELTIIPVGEAL</sequence>
<organism evidence="4 5">
    <name type="scientific">Diploptera punctata</name>
    <name type="common">Pacific beetle cockroach</name>
    <dbReference type="NCBI Taxonomy" id="6984"/>
    <lineage>
        <taxon>Eukaryota</taxon>
        <taxon>Metazoa</taxon>
        <taxon>Ecdysozoa</taxon>
        <taxon>Arthropoda</taxon>
        <taxon>Hexapoda</taxon>
        <taxon>Insecta</taxon>
        <taxon>Pterygota</taxon>
        <taxon>Neoptera</taxon>
        <taxon>Polyneoptera</taxon>
        <taxon>Dictyoptera</taxon>
        <taxon>Blattodea</taxon>
        <taxon>Blaberoidea</taxon>
        <taxon>Blaberidae</taxon>
        <taxon>Diplopterinae</taxon>
        <taxon>Diploptera</taxon>
    </lineage>
</organism>
<dbReference type="PANTHER" id="PTHR43115:SF4">
    <property type="entry name" value="DEHYDROGENASE_REDUCTASE SDR FAMILY MEMBER 11"/>
    <property type="match status" value="1"/>
</dbReference>
<evidence type="ECO:0000256" key="1">
    <source>
        <dbReference type="ARBA" id="ARBA00006484"/>
    </source>
</evidence>
<evidence type="ECO:0000313" key="4">
    <source>
        <dbReference type="EMBL" id="KAJ9585028.1"/>
    </source>
</evidence>
<gene>
    <name evidence="4" type="ORF">L9F63_020638</name>
</gene>
<keyword evidence="2" id="KW-0560">Oxidoreductase</keyword>
<dbReference type="PANTHER" id="PTHR43115">
    <property type="entry name" value="DEHYDROGENASE/REDUCTASE SDR FAMILY MEMBER 11"/>
    <property type="match status" value="1"/>
</dbReference>
<dbReference type="Gene3D" id="3.40.50.720">
    <property type="entry name" value="NAD(P)-binding Rossmann-like Domain"/>
    <property type="match status" value="1"/>
</dbReference>
<accession>A0AAD8ECA0</accession>
<dbReference type="GO" id="GO:0016616">
    <property type="term" value="F:oxidoreductase activity, acting on the CH-OH group of donors, NAD or NADP as acceptor"/>
    <property type="evidence" value="ECO:0007669"/>
    <property type="project" value="UniProtKB-ARBA"/>
</dbReference>
<evidence type="ECO:0000313" key="5">
    <source>
        <dbReference type="Proteomes" id="UP001233999"/>
    </source>
</evidence>
<keyword evidence="5" id="KW-1185">Reference proteome</keyword>
<dbReference type="FunFam" id="3.40.50.720:FF:000047">
    <property type="entry name" value="NADP-dependent L-serine/L-allo-threonine dehydrogenase"/>
    <property type="match status" value="1"/>
</dbReference>
<evidence type="ECO:0000256" key="3">
    <source>
        <dbReference type="RuleBase" id="RU000363"/>
    </source>
</evidence>
<reference evidence="4" key="1">
    <citation type="journal article" date="2023" name="IScience">
        <title>Live-bearing cockroach genome reveals convergent evolutionary mechanisms linked to viviparity in insects and beyond.</title>
        <authorList>
            <person name="Fouks B."/>
            <person name="Harrison M.C."/>
            <person name="Mikhailova A.A."/>
            <person name="Marchal E."/>
            <person name="English S."/>
            <person name="Carruthers M."/>
            <person name="Jennings E.C."/>
            <person name="Chiamaka E.L."/>
            <person name="Frigard R.A."/>
            <person name="Pippel M."/>
            <person name="Attardo G.M."/>
            <person name="Benoit J.B."/>
            <person name="Bornberg-Bauer E."/>
            <person name="Tobe S.S."/>
        </authorList>
    </citation>
    <scope>NUCLEOTIDE SEQUENCE</scope>
    <source>
        <strain evidence="4">Stay&amp;Tobe</strain>
    </source>
</reference>
<dbReference type="Pfam" id="PF00106">
    <property type="entry name" value="adh_short"/>
    <property type="match status" value="1"/>
</dbReference>
<comment type="similarity">
    <text evidence="1 3">Belongs to the short-chain dehydrogenases/reductases (SDR) family.</text>
</comment>
<evidence type="ECO:0008006" key="6">
    <source>
        <dbReference type="Google" id="ProtNLM"/>
    </source>
</evidence>
<dbReference type="Proteomes" id="UP001233999">
    <property type="component" value="Unassembled WGS sequence"/>
</dbReference>
<dbReference type="SUPFAM" id="SSF51735">
    <property type="entry name" value="NAD(P)-binding Rossmann-fold domains"/>
    <property type="match status" value="1"/>
</dbReference>
<dbReference type="PRINTS" id="PR00080">
    <property type="entry name" value="SDRFAMILY"/>
</dbReference>
<proteinExistence type="inferred from homology"/>
<comment type="caution">
    <text evidence="4">The sequence shown here is derived from an EMBL/GenBank/DDBJ whole genome shotgun (WGS) entry which is preliminary data.</text>
</comment>
<name>A0AAD8ECA0_DIPPU</name>
<dbReference type="InterPro" id="IPR002347">
    <property type="entry name" value="SDR_fam"/>
</dbReference>